<dbReference type="SUPFAM" id="SSF51735">
    <property type="entry name" value="NAD(P)-binding Rossmann-fold domains"/>
    <property type="match status" value="1"/>
</dbReference>
<accession>A0A1Y5ICW2</accession>
<organism evidence="2">
    <name type="scientific">Ostreococcus tauri</name>
    <name type="common">Marine green alga</name>
    <dbReference type="NCBI Taxonomy" id="70448"/>
    <lineage>
        <taxon>Eukaryota</taxon>
        <taxon>Viridiplantae</taxon>
        <taxon>Chlorophyta</taxon>
        <taxon>Mamiellophyceae</taxon>
        <taxon>Mamiellales</taxon>
        <taxon>Bathycoccaceae</taxon>
        <taxon>Ostreococcus</taxon>
    </lineage>
</organism>
<dbReference type="PANTHER" id="PTHR44013">
    <property type="entry name" value="ZINC-TYPE ALCOHOL DEHYDROGENASE-LIKE PROTEIN C16A3.02C"/>
    <property type="match status" value="1"/>
</dbReference>
<dbReference type="AlphaFoldDB" id="A0A1Y5ICW2"/>
<dbReference type="InterPro" id="IPR020843">
    <property type="entry name" value="ER"/>
</dbReference>
<dbReference type="InterPro" id="IPR052733">
    <property type="entry name" value="Chloroplast_QOR"/>
</dbReference>
<dbReference type="EMBL" id="KZ155793">
    <property type="protein sequence ID" value="OUS45002.1"/>
    <property type="molecule type" value="Genomic_DNA"/>
</dbReference>
<evidence type="ECO:0000313" key="2">
    <source>
        <dbReference type="EMBL" id="OUS45002.1"/>
    </source>
</evidence>
<dbReference type="Proteomes" id="UP000195557">
    <property type="component" value="Unassembled WGS sequence"/>
</dbReference>
<dbReference type="InterPro" id="IPR036291">
    <property type="entry name" value="NAD(P)-bd_dom_sf"/>
</dbReference>
<feature type="domain" description="Enoyl reductase (ER)" evidence="1">
    <location>
        <begin position="11"/>
        <end position="346"/>
    </location>
</feature>
<dbReference type="Pfam" id="PF08240">
    <property type="entry name" value="ADH_N"/>
    <property type="match status" value="1"/>
</dbReference>
<dbReference type="SMART" id="SM00829">
    <property type="entry name" value="PKS_ER"/>
    <property type="match status" value="1"/>
</dbReference>
<dbReference type="CDD" id="cd08267">
    <property type="entry name" value="MDR1"/>
    <property type="match status" value="1"/>
</dbReference>
<dbReference type="InterPro" id="IPR013154">
    <property type="entry name" value="ADH-like_N"/>
</dbReference>
<dbReference type="SUPFAM" id="SSF50129">
    <property type="entry name" value="GroES-like"/>
    <property type="match status" value="1"/>
</dbReference>
<dbReference type="InterPro" id="IPR002364">
    <property type="entry name" value="Quin_OxRdtase/zeta-crystal_CS"/>
</dbReference>
<dbReference type="GO" id="GO:0016491">
    <property type="term" value="F:oxidoreductase activity"/>
    <property type="evidence" value="ECO:0007669"/>
    <property type="project" value="InterPro"/>
</dbReference>
<dbReference type="InterPro" id="IPR013149">
    <property type="entry name" value="ADH-like_C"/>
</dbReference>
<dbReference type="Gene3D" id="3.90.180.10">
    <property type="entry name" value="Medium-chain alcohol dehydrogenases, catalytic domain"/>
    <property type="match status" value="1"/>
</dbReference>
<dbReference type="PANTHER" id="PTHR44013:SF1">
    <property type="entry name" value="ZINC-TYPE ALCOHOL DEHYDROGENASE-LIKE PROTEIN C16A3.02C"/>
    <property type="match status" value="1"/>
</dbReference>
<reference evidence="2" key="1">
    <citation type="submission" date="2017-04" db="EMBL/GenBank/DDBJ databases">
        <title>Population genomics of picophytoplankton unveils novel chromosome hypervariability.</title>
        <authorList>
            <consortium name="DOE Joint Genome Institute"/>
            <person name="Blanc-Mathieu R."/>
            <person name="Krasovec M."/>
            <person name="Hebrard M."/>
            <person name="Yau S."/>
            <person name="Desgranges E."/>
            <person name="Martin J."/>
            <person name="Schackwitz W."/>
            <person name="Kuo A."/>
            <person name="Salin G."/>
            <person name="Donnadieu C."/>
            <person name="Desdevises Y."/>
            <person name="Sanchez-Ferandin S."/>
            <person name="Moreau H."/>
            <person name="Rivals E."/>
            <person name="Grigoriev I.V."/>
            <person name="Grimsley N."/>
            <person name="Eyre-Walker A."/>
            <person name="Piganeau G."/>
        </authorList>
    </citation>
    <scope>NUCLEOTIDE SEQUENCE [LARGE SCALE GENOMIC DNA]</scope>
    <source>
        <strain evidence="2">RCC 1115</strain>
    </source>
</reference>
<evidence type="ECO:0000259" key="1">
    <source>
        <dbReference type="SMART" id="SM00829"/>
    </source>
</evidence>
<dbReference type="PROSITE" id="PS01162">
    <property type="entry name" value="QOR_ZETA_CRYSTAL"/>
    <property type="match status" value="1"/>
</dbReference>
<dbReference type="InterPro" id="IPR011032">
    <property type="entry name" value="GroES-like_sf"/>
</dbReference>
<dbReference type="GO" id="GO:0008270">
    <property type="term" value="F:zinc ion binding"/>
    <property type="evidence" value="ECO:0007669"/>
    <property type="project" value="InterPro"/>
</dbReference>
<dbReference type="Gene3D" id="3.40.50.720">
    <property type="entry name" value="NAD(P)-binding Rossmann-like Domain"/>
    <property type="match status" value="1"/>
</dbReference>
<proteinExistence type="predicted"/>
<name>A0A1Y5ICW2_OSTTA</name>
<gene>
    <name evidence="2" type="ORF">BE221DRAFT_161713</name>
</gene>
<dbReference type="eggNOG" id="KOG1198">
    <property type="taxonomic scope" value="Eukaryota"/>
</dbReference>
<dbReference type="Pfam" id="PF00107">
    <property type="entry name" value="ADH_zinc_N"/>
    <property type="match status" value="1"/>
</dbReference>
<sequence>MMRAVHQAGWGGRERLSVRDLPRPVPDVGSVLVRVMAVSIHAGDHHMLSGRPYVIRLLGRRDVPGMDFAGVVETVGGPAVGGGGDADTVLAPGDHVLGTADVRCGAFAEFVCVPLGNVVLKPANVTWEEAAAIPTSAETALQALRSGGIGNSEKVKSGHRVLINGGSGGVGSFAVQLAKHFGARVTAVCSTRNVELVSSLGADEVIDYTEETIEGYSKAHGNVKYDTIIDAVGRYSWRCLLAPSGVLVAVSLPDPETECVPCGLCHVACFSSFCCCCLFSRKSKPFMQTVSAHDLSFLANLVRDGKIRPVIGLKLEGLDAIPDALANHFDASNSFGRGHRVGKTAQFELKRAALNVDSDDAQAIVYEF</sequence>
<protein>
    <submittedName>
        <fullName evidence="2">Putative zinc-binding oxidoreductase</fullName>
    </submittedName>
</protein>